<evidence type="ECO:0000313" key="1">
    <source>
        <dbReference type="EMBL" id="KAG6920985.1"/>
    </source>
</evidence>
<dbReference type="Proteomes" id="UP000765507">
    <property type="component" value="Unassembled WGS sequence"/>
</dbReference>
<gene>
    <name evidence="1" type="ORF">G0U57_011645</name>
</gene>
<reference evidence="1 2" key="1">
    <citation type="journal article" date="2020" name="G3 (Bethesda)">
        <title>Draft Genome of the Common Snapping Turtle, Chelydra serpentina, a Model for Phenotypic Plasticity in Reptiles.</title>
        <authorList>
            <person name="Das D."/>
            <person name="Singh S.K."/>
            <person name="Bierstedt J."/>
            <person name="Erickson A."/>
            <person name="Galli G.L.J."/>
            <person name="Crossley D.A. 2nd"/>
            <person name="Rhen T."/>
        </authorList>
    </citation>
    <scope>NUCLEOTIDE SEQUENCE [LARGE SCALE GENOMIC DNA]</scope>
    <source>
        <strain evidence="1">KW</strain>
    </source>
</reference>
<proteinExistence type="predicted"/>
<organism evidence="1 2">
    <name type="scientific">Chelydra serpentina</name>
    <name type="common">Snapping turtle</name>
    <name type="synonym">Testudo serpentina</name>
    <dbReference type="NCBI Taxonomy" id="8475"/>
    <lineage>
        <taxon>Eukaryota</taxon>
        <taxon>Metazoa</taxon>
        <taxon>Chordata</taxon>
        <taxon>Craniata</taxon>
        <taxon>Vertebrata</taxon>
        <taxon>Euteleostomi</taxon>
        <taxon>Archelosauria</taxon>
        <taxon>Testudinata</taxon>
        <taxon>Testudines</taxon>
        <taxon>Cryptodira</taxon>
        <taxon>Durocryptodira</taxon>
        <taxon>Americhelydia</taxon>
        <taxon>Chelydroidea</taxon>
        <taxon>Chelydridae</taxon>
        <taxon>Chelydra</taxon>
    </lineage>
</organism>
<dbReference type="OrthoDB" id="10386506at2759"/>
<feature type="non-terminal residue" evidence="1">
    <location>
        <position position="1"/>
    </location>
</feature>
<name>A0A8T1RXA4_CHESE</name>
<comment type="caution">
    <text evidence="1">The sequence shown here is derived from an EMBL/GenBank/DDBJ whole genome shotgun (WGS) entry which is preliminary data.</text>
</comment>
<protein>
    <submittedName>
        <fullName evidence="1">Uncharacterized protein</fullName>
    </submittedName>
</protein>
<dbReference type="EMBL" id="JAHGAV010003085">
    <property type="protein sequence ID" value="KAG6920985.1"/>
    <property type="molecule type" value="Genomic_DNA"/>
</dbReference>
<evidence type="ECO:0000313" key="2">
    <source>
        <dbReference type="Proteomes" id="UP000765507"/>
    </source>
</evidence>
<accession>A0A8T1RXA4</accession>
<keyword evidence="2" id="KW-1185">Reference proteome</keyword>
<dbReference type="AlphaFoldDB" id="A0A8T1RXA4"/>
<sequence>FQTGNNSEVCRPNSKVCSYSGEESHSCGLGCNTMSDLSTPLCYSSSCTPGQEYYWPFTMDDRHHQVADNNILIAWKHWWEGESNMLCKFRSPSLHLPPCPLDHWIRFNRGYSLAHPELLQLYSRLVWLPLHAVMGSGVALQTITHGVKECPMQHLEGGYNA</sequence>